<sequence>MDPYSFKNAISASKLFENKHIPIQEQYIIKSDKIIYMNDGKVLIEELVTDNWVEYLRKDLKDKYSITSPSKKTIEIINKFIKSGLTYVYNDDKVEFEGNFLKWGLELDDKSVKLTVVDYNYRKKKWNDTKKQLDILPSFRINGSFDFENTNFGAFLNRLNDWTSDRILPASSYITVYKNLYEKFGESELFKEFLKRNIDEEFYLVCYGRTLMETFISVKDDKWVRTLGGICVDKCMHQDKNNHLISKISLLSIIFENFNDLSENHPAFIASTLAFFGIYLAMIMNTIDRVISFLIIFGCFTLAFAHSLHLLLRSTSEPFQDTNINMFEKFGSAIIASYYMMITVSFFMLIYLMNLFIGIISNLVSNENNDIAFLALKREIIIEIELLYMLPHQRRKENWFPYVIFYECQTVKLREHVMDIQKDKWLGYRKPFVSENLNDVLHLPEEPPSLKHVVIDIRNLKESMKESVKTLTKKLIVL</sequence>
<feature type="transmembrane region" description="Helical" evidence="1">
    <location>
        <begin position="267"/>
        <end position="284"/>
    </location>
</feature>
<comment type="caution">
    <text evidence="2">The sequence shown here is derived from an EMBL/GenBank/DDBJ whole genome shotgun (WGS) entry which is preliminary data.</text>
</comment>
<reference evidence="2 3" key="1">
    <citation type="submission" date="2018-06" db="EMBL/GenBank/DDBJ databases">
        <title>Comparative genomics reveals the genomic features of Rhizophagus irregularis, R. cerebriforme, R. diaphanum and Gigaspora rosea, and their symbiotic lifestyle signature.</title>
        <authorList>
            <person name="Morin E."/>
            <person name="San Clemente H."/>
            <person name="Chen E.C.H."/>
            <person name="De La Providencia I."/>
            <person name="Hainaut M."/>
            <person name="Kuo A."/>
            <person name="Kohler A."/>
            <person name="Murat C."/>
            <person name="Tang N."/>
            <person name="Roy S."/>
            <person name="Loubradou J."/>
            <person name="Henrissat B."/>
            <person name="Grigoriev I.V."/>
            <person name="Corradi N."/>
            <person name="Roux C."/>
            <person name="Martin F.M."/>
        </authorList>
    </citation>
    <scope>NUCLEOTIDE SEQUENCE [LARGE SCALE GENOMIC DNA]</scope>
    <source>
        <strain evidence="2 3">DAOM 194757</strain>
    </source>
</reference>
<dbReference type="EMBL" id="QKWP01000005">
    <property type="protein sequence ID" value="RIB30784.1"/>
    <property type="molecule type" value="Genomic_DNA"/>
</dbReference>
<gene>
    <name evidence="2" type="ORF">C2G38_2136209</name>
</gene>
<accession>A0A397W7V4</accession>
<keyword evidence="1" id="KW-0812">Transmembrane</keyword>
<keyword evidence="1" id="KW-0472">Membrane</keyword>
<name>A0A397W7V4_9GLOM</name>
<protein>
    <submittedName>
        <fullName evidence="2">Uncharacterized protein</fullName>
    </submittedName>
</protein>
<dbReference type="AlphaFoldDB" id="A0A397W7V4"/>
<feature type="transmembrane region" description="Helical" evidence="1">
    <location>
        <begin position="333"/>
        <end position="359"/>
    </location>
</feature>
<keyword evidence="3" id="KW-1185">Reference proteome</keyword>
<evidence type="ECO:0000313" key="2">
    <source>
        <dbReference type="EMBL" id="RIB30784.1"/>
    </source>
</evidence>
<organism evidence="2 3">
    <name type="scientific">Gigaspora rosea</name>
    <dbReference type="NCBI Taxonomy" id="44941"/>
    <lineage>
        <taxon>Eukaryota</taxon>
        <taxon>Fungi</taxon>
        <taxon>Fungi incertae sedis</taxon>
        <taxon>Mucoromycota</taxon>
        <taxon>Glomeromycotina</taxon>
        <taxon>Glomeromycetes</taxon>
        <taxon>Diversisporales</taxon>
        <taxon>Gigasporaceae</taxon>
        <taxon>Gigaspora</taxon>
    </lineage>
</organism>
<evidence type="ECO:0000256" key="1">
    <source>
        <dbReference type="SAM" id="Phobius"/>
    </source>
</evidence>
<evidence type="ECO:0000313" key="3">
    <source>
        <dbReference type="Proteomes" id="UP000266673"/>
    </source>
</evidence>
<dbReference type="OrthoDB" id="2437074at2759"/>
<keyword evidence="1" id="KW-1133">Transmembrane helix</keyword>
<proteinExistence type="predicted"/>
<dbReference type="Proteomes" id="UP000266673">
    <property type="component" value="Unassembled WGS sequence"/>
</dbReference>
<feature type="transmembrane region" description="Helical" evidence="1">
    <location>
        <begin position="290"/>
        <end position="312"/>
    </location>
</feature>